<sequence length="393" mass="43153">MKLATLIPIWVVSFTIHAAVGYSPSRSPEVQIRNGTVVGIYDRGRNQDQFLGIPFAQAPVGALRFSRPQPLEQKWSVPQDARNYGPSCLGVGIGLPGSDSNTSWPESEDCLTINVVRPTKHSCQAYPDGLPVLVWVYGGGFQQGYSGDAKYNLSHLIDMAASSEQPMIGLLSAETRKSDSVWRICGPRDAIDCLRRIPAQELASAAARVFWRPVIDYDLFSQLPSESLNQGYFIKVPILIGTNTNEGTLFLDAYRAGKPVNTREDLWMVMQANMTPFVLSNNTIDLSYQIYSELKNMSEAQLGTVVEDPGPEYGQLFGQASLILGDSMFNAGRRATCQAWTKNGVPAYSYRFDTDPAGVDPRVYGSAHFQEVAFVFANIGGKGLYTPDILAEI</sequence>
<comment type="caution">
    <text evidence="1">The sequence shown here is derived from an EMBL/GenBank/DDBJ whole genome shotgun (WGS) entry which is preliminary data.</text>
</comment>
<reference evidence="1" key="1">
    <citation type="submission" date="2022-08" db="EMBL/GenBank/DDBJ databases">
        <title>Genome Sequence of Lecanicillium fungicola.</title>
        <authorList>
            <person name="Buettner E."/>
        </authorList>
    </citation>
    <scope>NUCLEOTIDE SEQUENCE</scope>
    <source>
        <strain evidence="1">Babe33</strain>
    </source>
</reference>
<gene>
    <name evidence="1" type="ORF">NQ176_g2575</name>
</gene>
<protein>
    <submittedName>
        <fullName evidence="1">Uncharacterized protein</fullName>
    </submittedName>
</protein>
<dbReference type="Proteomes" id="UP001143910">
    <property type="component" value="Unassembled WGS sequence"/>
</dbReference>
<name>A0ACC1NMJ4_9HYPO</name>
<proteinExistence type="predicted"/>
<keyword evidence="2" id="KW-1185">Reference proteome</keyword>
<evidence type="ECO:0000313" key="1">
    <source>
        <dbReference type="EMBL" id="KAJ2980542.1"/>
    </source>
</evidence>
<evidence type="ECO:0000313" key="2">
    <source>
        <dbReference type="Proteomes" id="UP001143910"/>
    </source>
</evidence>
<accession>A0ACC1NMJ4</accession>
<dbReference type="EMBL" id="JANJQO010000191">
    <property type="protein sequence ID" value="KAJ2980542.1"/>
    <property type="molecule type" value="Genomic_DNA"/>
</dbReference>
<organism evidence="1 2">
    <name type="scientific">Zarea fungicola</name>
    <dbReference type="NCBI Taxonomy" id="93591"/>
    <lineage>
        <taxon>Eukaryota</taxon>
        <taxon>Fungi</taxon>
        <taxon>Dikarya</taxon>
        <taxon>Ascomycota</taxon>
        <taxon>Pezizomycotina</taxon>
        <taxon>Sordariomycetes</taxon>
        <taxon>Hypocreomycetidae</taxon>
        <taxon>Hypocreales</taxon>
        <taxon>Cordycipitaceae</taxon>
        <taxon>Zarea</taxon>
    </lineage>
</organism>